<sequence>MVKKAKRSCASSMLMAHGTGKSLIFSTKTTINKGLTTTISKEVTKPSRTILKPTTLLRLKESLLKLKLQIQVWILCSSNSWNFRPEMRRP</sequence>
<dbReference type="EMBL" id="QGKX02000095">
    <property type="protein sequence ID" value="KAF3573365.1"/>
    <property type="molecule type" value="Genomic_DNA"/>
</dbReference>
<name>A0A8S9RL00_BRACR</name>
<evidence type="ECO:0000313" key="1">
    <source>
        <dbReference type="EMBL" id="KAF3573365.1"/>
    </source>
</evidence>
<proteinExistence type="predicted"/>
<evidence type="ECO:0000313" key="2">
    <source>
        <dbReference type="Proteomes" id="UP000712600"/>
    </source>
</evidence>
<gene>
    <name evidence="1" type="ORF">F2Q69_00059185</name>
</gene>
<organism evidence="1 2">
    <name type="scientific">Brassica cretica</name>
    <name type="common">Mustard</name>
    <dbReference type="NCBI Taxonomy" id="69181"/>
    <lineage>
        <taxon>Eukaryota</taxon>
        <taxon>Viridiplantae</taxon>
        <taxon>Streptophyta</taxon>
        <taxon>Embryophyta</taxon>
        <taxon>Tracheophyta</taxon>
        <taxon>Spermatophyta</taxon>
        <taxon>Magnoliopsida</taxon>
        <taxon>eudicotyledons</taxon>
        <taxon>Gunneridae</taxon>
        <taxon>Pentapetalae</taxon>
        <taxon>rosids</taxon>
        <taxon>malvids</taxon>
        <taxon>Brassicales</taxon>
        <taxon>Brassicaceae</taxon>
        <taxon>Brassiceae</taxon>
        <taxon>Brassica</taxon>
    </lineage>
</organism>
<reference evidence="1" key="1">
    <citation type="submission" date="2019-12" db="EMBL/GenBank/DDBJ databases">
        <title>Genome sequencing and annotation of Brassica cretica.</title>
        <authorList>
            <person name="Studholme D.J."/>
            <person name="Sarris P."/>
        </authorList>
    </citation>
    <scope>NUCLEOTIDE SEQUENCE</scope>
    <source>
        <strain evidence="1">PFS-109/04</strain>
        <tissue evidence="1">Leaf</tissue>
    </source>
</reference>
<dbReference type="Proteomes" id="UP000712600">
    <property type="component" value="Unassembled WGS sequence"/>
</dbReference>
<protein>
    <submittedName>
        <fullName evidence="1">Uncharacterized protein</fullName>
    </submittedName>
</protein>
<comment type="caution">
    <text evidence="1">The sequence shown here is derived from an EMBL/GenBank/DDBJ whole genome shotgun (WGS) entry which is preliminary data.</text>
</comment>
<accession>A0A8S9RL00</accession>
<dbReference type="AlphaFoldDB" id="A0A8S9RL00"/>